<dbReference type="EMBL" id="LLXL01001113">
    <property type="protein sequence ID" value="PKK66292.1"/>
    <property type="molecule type" value="Genomic_DNA"/>
</dbReference>
<reference evidence="1 2" key="1">
    <citation type="submission" date="2016-04" db="EMBL/GenBank/DDBJ databases">
        <title>Genome analyses suggest a sexual origin of heterokaryosis in a supposedly ancient asexual fungus.</title>
        <authorList>
            <person name="Ropars J."/>
            <person name="Sedzielewska K."/>
            <person name="Noel J."/>
            <person name="Charron P."/>
            <person name="Farinelli L."/>
            <person name="Marton T."/>
            <person name="Kruger M."/>
            <person name="Pelin A."/>
            <person name="Brachmann A."/>
            <person name="Corradi N."/>
        </authorList>
    </citation>
    <scope>NUCLEOTIDE SEQUENCE [LARGE SCALE GENOMIC DNA]</scope>
    <source>
        <strain evidence="1 2">C2</strain>
    </source>
</reference>
<dbReference type="VEuPathDB" id="FungiDB:FUN_020631"/>
<comment type="caution">
    <text evidence="1">The sequence shown here is derived from an EMBL/GenBank/DDBJ whole genome shotgun (WGS) entry which is preliminary data.</text>
</comment>
<accession>A0A2N1MXB2</accession>
<name>A0A2N1MXB2_9GLOM</name>
<dbReference type="AlphaFoldDB" id="A0A2N1MXB2"/>
<gene>
    <name evidence="1" type="ORF">RhiirC2_784979</name>
</gene>
<evidence type="ECO:0000313" key="1">
    <source>
        <dbReference type="EMBL" id="PKK66292.1"/>
    </source>
</evidence>
<proteinExistence type="predicted"/>
<evidence type="ECO:0000313" key="2">
    <source>
        <dbReference type="Proteomes" id="UP000233469"/>
    </source>
</evidence>
<sequence>MASYEKLMPKFEGENLEVLINPILQENEHLHILVTYDETTFHSNDERQSGWTSHEE</sequence>
<dbReference type="Proteomes" id="UP000233469">
    <property type="component" value="Unassembled WGS sequence"/>
</dbReference>
<organism evidence="1 2">
    <name type="scientific">Rhizophagus irregularis</name>
    <dbReference type="NCBI Taxonomy" id="588596"/>
    <lineage>
        <taxon>Eukaryota</taxon>
        <taxon>Fungi</taxon>
        <taxon>Fungi incertae sedis</taxon>
        <taxon>Mucoromycota</taxon>
        <taxon>Glomeromycotina</taxon>
        <taxon>Glomeromycetes</taxon>
        <taxon>Glomerales</taxon>
        <taxon>Glomeraceae</taxon>
        <taxon>Rhizophagus</taxon>
    </lineage>
</organism>
<protein>
    <submittedName>
        <fullName evidence="1">Uncharacterized protein</fullName>
    </submittedName>
</protein>
<reference evidence="1 2" key="2">
    <citation type="submission" date="2017-10" db="EMBL/GenBank/DDBJ databases">
        <title>Extensive intraspecific genome diversity in a model arbuscular mycorrhizal fungus.</title>
        <authorList>
            <person name="Chen E.C.H."/>
            <person name="Morin E."/>
            <person name="Baudet D."/>
            <person name="Noel J."/>
            <person name="Ndikumana S."/>
            <person name="Charron P."/>
            <person name="St-Onge C."/>
            <person name="Giorgi J."/>
            <person name="Grigoriev I.V."/>
            <person name="Roux C."/>
            <person name="Martin F.M."/>
            <person name="Corradi N."/>
        </authorList>
    </citation>
    <scope>NUCLEOTIDE SEQUENCE [LARGE SCALE GENOMIC DNA]</scope>
    <source>
        <strain evidence="1 2">C2</strain>
    </source>
</reference>